<feature type="transmembrane region" description="Helical" evidence="3">
    <location>
        <begin position="537"/>
        <end position="557"/>
    </location>
</feature>
<dbReference type="Proteomes" id="UP000234767">
    <property type="component" value="Unassembled WGS sequence"/>
</dbReference>
<dbReference type="RefSeq" id="WP_101810412.1">
    <property type="nucleotide sequence ID" value="NZ_PKJO01000008.1"/>
</dbReference>
<keyword evidence="3" id="KW-1133">Transmembrane helix</keyword>
<sequence>MASGFSLGITIGASVGGAVAGIKSVKSSLDVLDKTVKGLAARQSLLGETLQNPLRMSRKRVGELRREYDQLGQTIAKINRKRSLVADLQQQKQAHYDRRRAIKDEFWGAAGAVAGVAFPVKLAVEFESAMADVKKVVDFDTPKQFKEMEQDILRLTRTIPMAGTELAKITASGGQLGVARKDLPKFTETIAKMSVAFDMAADQAGDSMAKLANVYQIPIDQIGKLGDAVNHLSNSSPAKAGDIINTLGRVGGVAKQFGLTEIQTTSLSNAFISLGKTPEIAGTAINGMLTKLMTADKQGAKFQQALKNMGMESKDLKKAIKENGEQALMDFLKQVGKLPKENQMGALVDLFGLEYADDVAVLVGGLETYKKSIDELKKTSKDGKPAFIGSMDKEFAARSATTANNWQIFKNSLTEIGITAGSVLLPALNQLMTTIRPIINSFADWASKNPEVVSALVHLAAGFAALKVGGLMFRFVGNELSGLMVSFRLAKALLGVDWLATVIRFKSGIGALARVFGVVKTAATLLGSGLMTLGRFLLLSPIGIALSLLGVAAYMLYRNWDAVVAGAKALWQGLGVFVGGVVNAIVSFFGTCWERIKAYFGGGIGNISAQILRWSPLNLFYQVFRGVMSWFGVQLPSSFTQFGANIIQGLLNGLKSKFEAVKAWFADKAASLKQTFAGVMGIHSPSRVFRRFGGWMMDGLQIGLDRGAASPIASMAGVAGRLKSGFANHMGQMAARVSSGRAAFADARSSQSTGGMTINYNPTINAPGGNPQQIEAALQIGLREFEAMFRRMMEDKERRAY</sequence>
<dbReference type="PANTHER" id="PTHR37813">
    <property type="entry name" value="FELS-2 PROPHAGE PROTEIN"/>
    <property type="match status" value="1"/>
</dbReference>
<proteinExistence type="predicted"/>
<keyword evidence="3" id="KW-0812">Transmembrane</keyword>
<feature type="coiled-coil region" evidence="2">
    <location>
        <begin position="61"/>
        <end position="105"/>
    </location>
</feature>
<dbReference type="Pfam" id="PF10145">
    <property type="entry name" value="PhageMin_Tail"/>
    <property type="match status" value="1"/>
</dbReference>
<evidence type="ECO:0000256" key="2">
    <source>
        <dbReference type="SAM" id="Coils"/>
    </source>
</evidence>
<keyword evidence="2" id="KW-0175">Coiled coil</keyword>
<comment type="caution">
    <text evidence="5">The sequence shown here is derived from an EMBL/GenBank/DDBJ whole genome shotgun (WGS) entry which is preliminary data.</text>
</comment>
<name>A0A2I1XBI0_NEISI</name>
<dbReference type="AlphaFoldDB" id="A0A2I1XBI0"/>
<evidence type="ECO:0000313" key="5">
    <source>
        <dbReference type="EMBL" id="PLA39997.1"/>
    </source>
</evidence>
<keyword evidence="3" id="KW-0472">Membrane</keyword>
<evidence type="ECO:0000256" key="1">
    <source>
        <dbReference type="ARBA" id="ARBA00022612"/>
    </source>
</evidence>
<reference evidence="5 6" key="1">
    <citation type="submission" date="2017-12" db="EMBL/GenBank/DDBJ databases">
        <title>Phylogenetic diversity of female urinary microbiome.</title>
        <authorList>
            <person name="Thomas-White K."/>
            <person name="Wolfe A.J."/>
        </authorList>
    </citation>
    <scope>NUCLEOTIDE SEQUENCE [LARGE SCALE GENOMIC DNA]</scope>
    <source>
        <strain evidence="5 6">UMB0321</strain>
    </source>
</reference>
<evidence type="ECO:0000256" key="3">
    <source>
        <dbReference type="SAM" id="Phobius"/>
    </source>
</evidence>
<feature type="domain" description="Phage tail tape measure protein" evidence="4">
    <location>
        <begin position="150"/>
        <end position="352"/>
    </location>
</feature>
<dbReference type="EMBL" id="PKJO01000008">
    <property type="protein sequence ID" value="PLA39997.1"/>
    <property type="molecule type" value="Genomic_DNA"/>
</dbReference>
<gene>
    <name evidence="5" type="ORF">CYK00_07290</name>
</gene>
<keyword evidence="1" id="KW-1188">Viral release from host cell</keyword>
<accession>A0A2I1XBI0</accession>
<dbReference type="PANTHER" id="PTHR37813:SF1">
    <property type="entry name" value="FELS-2 PROPHAGE PROTEIN"/>
    <property type="match status" value="1"/>
</dbReference>
<evidence type="ECO:0000259" key="4">
    <source>
        <dbReference type="Pfam" id="PF10145"/>
    </source>
</evidence>
<dbReference type="NCBIfam" id="TIGR01760">
    <property type="entry name" value="tape_meas_TP901"/>
    <property type="match status" value="1"/>
</dbReference>
<dbReference type="InterPro" id="IPR010090">
    <property type="entry name" value="Phage_tape_meas"/>
</dbReference>
<evidence type="ECO:0000313" key="6">
    <source>
        <dbReference type="Proteomes" id="UP000234767"/>
    </source>
</evidence>
<organism evidence="5 6">
    <name type="scientific">Neisseria sicca</name>
    <dbReference type="NCBI Taxonomy" id="490"/>
    <lineage>
        <taxon>Bacteria</taxon>
        <taxon>Pseudomonadati</taxon>
        <taxon>Pseudomonadota</taxon>
        <taxon>Betaproteobacteria</taxon>
        <taxon>Neisseriales</taxon>
        <taxon>Neisseriaceae</taxon>
        <taxon>Neisseria</taxon>
    </lineage>
</organism>
<protein>
    <submittedName>
        <fullName evidence="5">Phage tail tape measure protein</fullName>
    </submittedName>
</protein>
<feature type="transmembrane region" description="Helical" evidence="3">
    <location>
        <begin position="569"/>
        <end position="589"/>
    </location>
</feature>